<dbReference type="Pfam" id="PF00702">
    <property type="entry name" value="Hydrolase"/>
    <property type="match status" value="1"/>
</dbReference>
<dbReference type="CDD" id="cd02603">
    <property type="entry name" value="HAD_sEH-N_like"/>
    <property type="match status" value="1"/>
</dbReference>
<organism evidence="1 2">
    <name type="scientific">Cyanobacterium stanieri LEGE 03274</name>
    <dbReference type="NCBI Taxonomy" id="1828756"/>
    <lineage>
        <taxon>Bacteria</taxon>
        <taxon>Bacillati</taxon>
        <taxon>Cyanobacteriota</taxon>
        <taxon>Cyanophyceae</taxon>
        <taxon>Oscillatoriophycideae</taxon>
        <taxon>Chroococcales</taxon>
        <taxon>Geminocystaceae</taxon>
        <taxon>Cyanobacterium</taxon>
    </lineage>
</organism>
<dbReference type="PANTHER" id="PTHR43611:SF3">
    <property type="entry name" value="FLAVIN MONONUCLEOTIDE HYDROLASE 1, CHLOROPLATIC"/>
    <property type="match status" value="1"/>
</dbReference>
<dbReference type="Gene3D" id="1.10.150.240">
    <property type="entry name" value="Putative phosphatase, domain 2"/>
    <property type="match status" value="1"/>
</dbReference>
<dbReference type="NCBIfam" id="TIGR01509">
    <property type="entry name" value="HAD-SF-IA-v3"/>
    <property type="match status" value="1"/>
</dbReference>
<name>A0ABR9V748_9CHRO</name>
<reference evidence="1 2" key="1">
    <citation type="submission" date="2020-10" db="EMBL/GenBank/DDBJ databases">
        <authorList>
            <person name="Castelo-Branco R."/>
            <person name="Eusebio N."/>
            <person name="Adriana R."/>
            <person name="Vieira A."/>
            <person name="Brugerolle De Fraissinette N."/>
            <person name="Rezende De Castro R."/>
            <person name="Schneider M.P."/>
            <person name="Vasconcelos V."/>
            <person name="Leao P.N."/>
        </authorList>
    </citation>
    <scope>NUCLEOTIDE SEQUENCE [LARGE SCALE GENOMIC DNA]</scope>
    <source>
        <strain evidence="1 2">LEGE 03274</strain>
    </source>
</reference>
<dbReference type="InterPro" id="IPR023198">
    <property type="entry name" value="PGP-like_dom2"/>
</dbReference>
<dbReference type="InterPro" id="IPR006439">
    <property type="entry name" value="HAD-SF_hydro_IA"/>
</dbReference>
<sequence length="219" mass="25317">MSLTIKYEELEAIIFDLGGVIIEVDMGYPYRYFAEHSSGDKDILIQDLRAIALSYEIGKIGDQEFIEKVRESTKIDKTDEEIKIIWNGMLGQVPSELGELLYKIKQEKKTFILSNTNPIHIAEVEKRFQESITQYSLNNLFDEIYYSHNIGLHKPDQNIYNYVIEKNNLNPHRTLFIDDNIHNVNSAKALGIQTIHMNPPMNLPAIMETMDNGQLFYIS</sequence>
<dbReference type="InterPro" id="IPR023214">
    <property type="entry name" value="HAD_sf"/>
</dbReference>
<gene>
    <name evidence="1" type="ORF">IQ215_13595</name>
</gene>
<accession>A0ABR9V748</accession>
<dbReference type="EMBL" id="JADEWC010000044">
    <property type="protein sequence ID" value="MBE9223733.1"/>
    <property type="molecule type" value="Genomic_DNA"/>
</dbReference>
<evidence type="ECO:0000313" key="1">
    <source>
        <dbReference type="EMBL" id="MBE9223733.1"/>
    </source>
</evidence>
<dbReference type="SFLD" id="SFLDS00003">
    <property type="entry name" value="Haloacid_Dehalogenase"/>
    <property type="match status" value="1"/>
</dbReference>
<dbReference type="PANTHER" id="PTHR43611">
    <property type="entry name" value="ALPHA-D-GLUCOSE 1-PHOSPHATE PHOSPHATASE"/>
    <property type="match status" value="1"/>
</dbReference>
<evidence type="ECO:0000313" key="2">
    <source>
        <dbReference type="Proteomes" id="UP000654604"/>
    </source>
</evidence>
<dbReference type="SFLD" id="SFLDG01129">
    <property type="entry name" value="C1.5:_HAD__Beta-PGM__Phosphata"/>
    <property type="match status" value="1"/>
</dbReference>
<dbReference type="Gene3D" id="3.40.50.1000">
    <property type="entry name" value="HAD superfamily/HAD-like"/>
    <property type="match status" value="1"/>
</dbReference>
<dbReference type="RefSeq" id="WP_193801963.1">
    <property type="nucleotide sequence ID" value="NZ_JADEWC010000044.1"/>
</dbReference>
<comment type="caution">
    <text evidence="1">The sequence shown here is derived from an EMBL/GenBank/DDBJ whole genome shotgun (WGS) entry which is preliminary data.</text>
</comment>
<dbReference type="Proteomes" id="UP000654604">
    <property type="component" value="Unassembled WGS sequence"/>
</dbReference>
<protein>
    <submittedName>
        <fullName evidence="1">HAD family phosphatase</fullName>
    </submittedName>
</protein>
<dbReference type="InterPro" id="IPR036412">
    <property type="entry name" value="HAD-like_sf"/>
</dbReference>
<dbReference type="SUPFAM" id="SSF56784">
    <property type="entry name" value="HAD-like"/>
    <property type="match status" value="1"/>
</dbReference>
<dbReference type="NCBIfam" id="TIGR01549">
    <property type="entry name" value="HAD-SF-IA-v1"/>
    <property type="match status" value="1"/>
</dbReference>
<dbReference type="PRINTS" id="PR00413">
    <property type="entry name" value="HADHALOGNASE"/>
</dbReference>
<proteinExistence type="predicted"/>
<keyword evidence="2" id="KW-1185">Reference proteome</keyword>